<evidence type="ECO:0000259" key="9">
    <source>
        <dbReference type="PROSITE" id="PS50929"/>
    </source>
</evidence>
<keyword evidence="5 7" id="KW-1133">Transmembrane helix</keyword>
<dbReference type="CDD" id="cd03251">
    <property type="entry name" value="ABCC_MsbA"/>
    <property type="match status" value="1"/>
</dbReference>
<dbReference type="GO" id="GO:0016887">
    <property type="term" value="F:ATP hydrolysis activity"/>
    <property type="evidence" value="ECO:0007669"/>
    <property type="project" value="InterPro"/>
</dbReference>
<dbReference type="SUPFAM" id="SSF52540">
    <property type="entry name" value="P-loop containing nucleoside triphosphate hydrolases"/>
    <property type="match status" value="1"/>
</dbReference>
<dbReference type="GO" id="GO:0090374">
    <property type="term" value="P:oligopeptide export from mitochondrion"/>
    <property type="evidence" value="ECO:0007669"/>
    <property type="project" value="TreeGrafter"/>
</dbReference>
<dbReference type="GO" id="GO:0005886">
    <property type="term" value="C:plasma membrane"/>
    <property type="evidence" value="ECO:0007669"/>
    <property type="project" value="UniProtKB-SubCell"/>
</dbReference>
<dbReference type="PROSITE" id="PS50929">
    <property type="entry name" value="ABC_TM1F"/>
    <property type="match status" value="1"/>
</dbReference>
<evidence type="ECO:0000256" key="1">
    <source>
        <dbReference type="ARBA" id="ARBA00004651"/>
    </source>
</evidence>
<evidence type="ECO:0000256" key="6">
    <source>
        <dbReference type="ARBA" id="ARBA00023136"/>
    </source>
</evidence>
<protein>
    <submittedName>
        <fullName evidence="10">ABC transporter ATP-binding protein</fullName>
    </submittedName>
</protein>
<dbReference type="EMBL" id="DSPX01000139">
    <property type="protein sequence ID" value="HGG01725.1"/>
    <property type="molecule type" value="Genomic_DNA"/>
</dbReference>
<feature type="transmembrane region" description="Helical" evidence="7">
    <location>
        <begin position="153"/>
        <end position="172"/>
    </location>
</feature>
<dbReference type="SUPFAM" id="SSF90123">
    <property type="entry name" value="ABC transporter transmembrane region"/>
    <property type="match status" value="1"/>
</dbReference>
<evidence type="ECO:0000259" key="8">
    <source>
        <dbReference type="PROSITE" id="PS50893"/>
    </source>
</evidence>
<dbReference type="Pfam" id="PF00664">
    <property type="entry name" value="ABC_membrane"/>
    <property type="match status" value="1"/>
</dbReference>
<name>A0A7C3ZLD6_9CYAN</name>
<dbReference type="Pfam" id="PF00005">
    <property type="entry name" value="ABC_tran"/>
    <property type="match status" value="1"/>
</dbReference>
<comment type="caution">
    <text evidence="10">The sequence shown here is derived from an EMBL/GenBank/DDBJ whole genome shotgun (WGS) entry which is preliminary data.</text>
</comment>
<evidence type="ECO:0000256" key="2">
    <source>
        <dbReference type="ARBA" id="ARBA00022692"/>
    </source>
</evidence>
<dbReference type="FunFam" id="3.40.50.300:FF:000218">
    <property type="entry name" value="Multidrug ABC transporter ATP-binding protein"/>
    <property type="match status" value="1"/>
</dbReference>
<keyword evidence="4 10" id="KW-0067">ATP-binding</keyword>
<dbReference type="AlphaFoldDB" id="A0A7C3ZLD6"/>
<keyword evidence="6 7" id="KW-0472">Membrane</keyword>
<dbReference type="InterPro" id="IPR027417">
    <property type="entry name" value="P-loop_NTPase"/>
</dbReference>
<dbReference type="SMART" id="SM00382">
    <property type="entry name" value="AAA"/>
    <property type="match status" value="1"/>
</dbReference>
<sequence length="672" mass="74818">MSPYQLLLQFARRQPGWIILTVILGWSGALFNGASTTLLVPLVLGFLGQEVKLEGAPPFMQTIMSMFDSVSENYRFWLMTGAIVLAIVLKNASTYASTLASTYLSKALVKDIRIAGIKLLLDVDIDFYYKTKVGDIVNCVGQEVSRAAGAIRVAIQMLTLVITILVFVAILLSISWQLTLASTLALIMVPAIGQYCVKKSQEFGELLSESSKKFSSAFIEILNGIRLVKSSSNEEREYHKLVKLIEARETAEVQSEKIYAIIGPINEVTGLGALLIIIAVGRVIFADRIESLSTILLTYLFVLNRLIPIIGQLNNTRSRFANVVPSTIIINEFLRRDDKQVMKNGTIPYTKLDKGIRFEEVSFAYPGHDELVLDQIDLWLPKGTTLALVGGSGAGKSTLADLVPRFYDPTEGRITIDGIDLRDYDMKSVRRAMGIVSQDTFLFNDSVRANIAYAKPDATDEEVIQAAKLANAYDFIMHLPEGFETMIGDRGVLLSGGQRQRLAIARALLSEPDILILDEATSALDTVSEHLVQQAIENLRRDRTTLVIAHRLSTVQKADQIAVLEKGRLVELGTHEELLTKGGYYNRLYSLQFTSDSQELMLKKARNETLISTSYEIRTRLNPMIGFLRLLVDEVVDSVEERSELTQESYESAIRLLKTLEFLENSAKLQLK</sequence>
<comment type="subcellular location">
    <subcellularLocation>
        <location evidence="1">Cell membrane</location>
        <topology evidence="1">Multi-pass membrane protein</topology>
    </subcellularLocation>
</comment>
<feature type="domain" description="ABC transmembrane type-1" evidence="9">
    <location>
        <begin position="19"/>
        <end position="322"/>
    </location>
</feature>
<dbReference type="PANTHER" id="PTHR43394">
    <property type="entry name" value="ATP-DEPENDENT PERMEASE MDL1, MITOCHONDRIAL"/>
    <property type="match status" value="1"/>
</dbReference>
<dbReference type="InterPro" id="IPR017871">
    <property type="entry name" value="ABC_transporter-like_CS"/>
</dbReference>
<dbReference type="Gene3D" id="1.20.1560.10">
    <property type="entry name" value="ABC transporter type 1, transmembrane domain"/>
    <property type="match status" value="1"/>
</dbReference>
<dbReference type="InterPro" id="IPR011527">
    <property type="entry name" value="ABC1_TM_dom"/>
</dbReference>
<feature type="domain" description="ABC transporter" evidence="8">
    <location>
        <begin position="356"/>
        <end position="591"/>
    </location>
</feature>
<evidence type="ECO:0000256" key="5">
    <source>
        <dbReference type="ARBA" id="ARBA00022989"/>
    </source>
</evidence>
<evidence type="ECO:0000256" key="7">
    <source>
        <dbReference type="SAM" id="Phobius"/>
    </source>
</evidence>
<feature type="transmembrane region" description="Helical" evidence="7">
    <location>
        <begin position="74"/>
        <end position="92"/>
    </location>
</feature>
<evidence type="ECO:0000256" key="3">
    <source>
        <dbReference type="ARBA" id="ARBA00022741"/>
    </source>
</evidence>
<proteinExistence type="predicted"/>
<dbReference type="GO" id="GO:0005524">
    <property type="term" value="F:ATP binding"/>
    <property type="evidence" value="ECO:0007669"/>
    <property type="project" value="UniProtKB-KW"/>
</dbReference>
<reference evidence="10" key="1">
    <citation type="journal article" date="2020" name="mSystems">
        <title>Genome- and Community-Level Interaction Insights into Carbon Utilization and Element Cycling Functions of Hydrothermarchaeota in Hydrothermal Sediment.</title>
        <authorList>
            <person name="Zhou Z."/>
            <person name="Liu Y."/>
            <person name="Xu W."/>
            <person name="Pan J."/>
            <person name="Luo Z.H."/>
            <person name="Li M."/>
        </authorList>
    </citation>
    <scope>NUCLEOTIDE SEQUENCE [LARGE SCALE GENOMIC DNA]</scope>
    <source>
        <strain evidence="10">SpSt-374</strain>
    </source>
</reference>
<organism evidence="10">
    <name type="scientific">Planktothricoides sp. SpSt-374</name>
    <dbReference type="NCBI Taxonomy" id="2282167"/>
    <lineage>
        <taxon>Bacteria</taxon>
        <taxon>Bacillati</taxon>
        <taxon>Cyanobacteriota</taxon>
        <taxon>Cyanophyceae</taxon>
        <taxon>Oscillatoriophycideae</taxon>
        <taxon>Oscillatoriales</taxon>
        <taxon>Oscillatoriaceae</taxon>
        <taxon>Planktothricoides</taxon>
    </lineage>
</organism>
<dbReference type="PROSITE" id="PS00211">
    <property type="entry name" value="ABC_TRANSPORTER_1"/>
    <property type="match status" value="1"/>
</dbReference>
<keyword evidence="3" id="KW-0547">Nucleotide-binding</keyword>
<keyword evidence="2 7" id="KW-0812">Transmembrane</keyword>
<dbReference type="InterPro" id="IPR003439">
    <property type="entry name" value="ABC_transporter-like_ATP-bd"/>
</dbReference>
<evidence type="ECO:0000313" key="10">
    <source>
        <dbReference type="EMBL" id="HGG01725.1"/>
    </source>
</evidence>
<dbReference type="PROSITE" id="PS50893">
    <property type="entry name" value="ABC_TRANSPORTER_2"/>
    <property type="match status" value="1"/>
</dbReference>
<accession>A0A7C3ZLD6</accession>
<dbReference type="GO" id="GO:0015421">
    <property type="term" value="F:ABC-type oligopeptide transporter activity"/>
    <property type="evidence" value="ECO:0007669"/>
    <property type="project" value="TreeGrafter"/>
</dbReference>
<gene>
    <name evidence="10" type="ORF">ENR15_13995</name>
</gene>
<dbReference type="PANTHER" id="PTHR43394:SF7">
    <property type="entry name" value="ABC TRANSPORTER B FAMILY MEMBER 28"/>
    <property type="match status" value="1"/>
</dbReference>
<dbReference type="InterPro" id="IPR039421">
    <property type="entry name" value="Type_1_exporter"/>
</dbReference>
<evidence type="ECO:0000256" key="4">
    <source>
        <dbReference type="ARBA" id="ARBA00022840"/>
    </source>
</evidence>
<dbReference type="InterPro" id="IPR036640">
    <property type="entry name" value="ABC1_TM_sf"/>
</dbReference>
<feature type="transmembrane region" description="Helical" evidence="7">
    <location>
        <begin position="17"/>
        <end position="44"/>
    </location>
</feature>
<dbReference type="Gene3D" id="3.40.50.300">
    <property type="entry name" value="P-loop containing nucleotide triphosphate hydrolases"/>
    <property type="match status" value="1"/>
</dbReference>
<dbReference type="InterPro" id="IPR003593">
    <property type="entry name" value="AAA+_ATPase"/>
</dbReference>